<feature type="binding site" evidence="12">
    <location>
        <position position="287"/>
    </location>
    <ligand>
        <name>K(+)</name>
        <dbReference type="ChEBI" id="CHEBI:29103"/>
    </ligand>
</feature>
<dbReference type="NCBIfam" id="NF008353">
    <property type="entry name" value="PRK11142.1"/>
    <property type="match status" value="1"/>
</dbReference>
<name>A0ABT7YET5_9BACT</name>
<comment type="subcellular location">
    <subcellularLocation>
        <location evidence="12">Cytoplasm</location>
    </subcellularLocation>
</comment>
<feature type="binding site" evidence="12">
    <location>
        <begin position="251"/>
        <end position="252"/>
    </location>
    <ligand>
        <name>ATP</name>
        <dbReference type="ChEBI" id="CHEBI:30616"/>
    </ligand>
</feature>
<evidence type="ECO:0000313" key="14">
    <source>
        <dbReference type="EMBL" id="MDN3205037.1"/>
    </source>
</evidence>
<keyword evidence="10 12" id="KW-0630">Potassium</keyword>
<evidence type="ECO:0000256" key="4">
    <source>
        <dbReference type="ARBA" id="ARBA00022679"/>
    </source>
</evidence>
<dbReference type="RefSeq" id="WP_290000888.1">
    <property type="nucleotide sequence ID" value="NZ_JAUEPH010000005.1"/>
</dbReference>
<comment type="activity regulation">
    <text evidence="12">Activated by a monovalent cation that binds near, but not in, the active site. The most likely occupant of the site in vivo is potassium. Ion binding induces a conformational change that may alter substrate affinity.</text>
</comment>
<comment type="function">
    <text evidence="12">Catalyzes the phosphorylation of ribose at O-5 in a reaction requiring ATP and magnesium. The resulting D-ribose-5-phosphate can then be used either for sythesis of nucleotides, histidine, and tryptophan, or as a component of the pentose phosphate pathway.</text>
</comment>
<dbReference type="InterPro" id="IPR029056">
    <property type="entry name" value="Ribokinase-like"/>
</dbReference>
<comment type="subunit">
    <text evidence="12">Homodimer.</text>
</comment>
<keyword evidence="7 12" id="KW-0418">Kinase</keyword>
<comment type="pathway">
    <text evidence="12">Carbohydrate metabolism; D-ribose degradation; D-ribose 5-phosphate from beta-D-ribopyranose: step 2/2.</text>
</comment>
<dbReference type="EC" id="2.7.1.15" evidence="2 12"/>
<feature type="binding site" evidence="12">
    <location>
        <begin position="220"/>
        <end position="225"/>
    </location>
    <ligand>
        <name>ATP</name>
        <dbReference type="ChEBI" id="CHEBI:30616"/>
    </ligand>
</feature>
<keyword evidence="8 12" id="KW-0067">ATP-binding</keyword>
<keyword evidence="9 12" id="KW-0460">Magnesium</keyword>
<keyword evidence="5 12" id="KW-0479">Metal-binding</keyword>
<evidence type="ECO:0000259" key="13">
    <source>
        <dbReference type="Pfam" id="PF00294"/>
    </source>
</evidence>
<evidence type="ECO:0000256" key="10">
    <source>
        <dbReference type="ARBA" id="ARBA00022958"/>
    </source>
</evidence>
<dbReference type="PANTHER" id="PTHR10584">
    <property type="entry name" value="SUGAR KINASE"/>
    <property type="match status" value="1"/>
</dbReference>
<evidence type="ECO:0000256" key="7">
    <source>
        <dbReference type="ARBA" id="ARBA00022777"/>
    </source>
</evidence>
<comment type="similarity">
    <text evidence="1">Belongs to the carbohydrate kinase pfkB family.</text>
</comment>
<comment type="cofactor">
    <cofactor evidence="12">
        <name>Mg(2+)</name>
        <dbReference type="ChEBI" id="CHEBI:18420"/>
    </cofactor>
    <text evidence="12">Requires a divalent cation, most likely magnesium in vivo, as an electrophilic catalyst to aid phosphoryl group transfer. It is the chelate of the metal and the nucleotide that is the actual substrate.</text>
</comment>
<comment type="caution">
    <text evidence="12">Lacks conserved residue(s) required for the propagation of feature annotation.</text>
</comment>
<evidence type="ECO:0000256" key="5">
    <source>
        <dbReference type="ARBA" id="ARBA00022723"/>
    </source>
</evidence>
<dbReference type="Pfam" id="PF00294">
    <property type="entry name" value="PfkB"/>
    <property type="match status" value="1"/>
</dbReference>
<dbReference type="InterPro" id="IPR011877">
    <property type="entry name" value="Ribokinase"/>
</dbReference>
<evidence type="ECO:0000256" key="8">
    <source>
        <dbReference type="ARBA" id="ARBA00022840"/>
    </source>
</evidence>
<feature type="binding site" evidence="12">
    <location>
        <begin position="39"/>
        <end position="43"/>
    </location>
    <ligand>
        <name>substrate</name>
    </ligand>
</feature>
<keyword evidence="11 12" id="KW-0119">Carbohydrate metabolism</keyword>
<accession>A0ABT7YET5</accession>
<dbReference type="Proteomes" id="UP001171916">
    <property type="component" value="Unassembled WGS sequence"/>
</dbReference>
<dbReference type="NCBIfam" id="TIGR02152">
    <property type="entry name" value="D_ribokin_bact"/>
    <property type="match status" value="1"/>
</dbReference>
<reference evidence="14" key="1">
    <citation type="submission" date="2023-06" db="EMBL/GenBank/DDBJ databases">
        <title>Robiginitalea aurantiacus sp. nov. and Algoriphagus sediminis sp. nov., isolated from coastal sediment.</title>
        <authorList>
            <person name="Zhou Z.Y."/>
            <person name="An J."/>
            <person name="Jia Y.W."/>
            <person name="Du Z.J."/>
        </authorList>
    </citation>
    <scope>NUCLEOTIDE SEQUENCE</scope>
    <source>
        <strain evidence="14">C2-7</strain>
    </source>
</reference>
<feature type="active site" description="Proton acceptor" evidence="12">
    <location>
        <position position="252"/>
    </location>
</feature>
<sequence>MKKILVVGSSNTDMVVKSIKLPKPGETVLGGDFFSFAGGKGANQAVAAAKLNGDVIFMAKVGQDLYGEAAIEGFKRVGIDTSKILKDPQVHSGVALIMVDERGENCISVASGANNTFTESDIDNLDDCLDDVEFVLIQLEIPMDIVEYLVEKCESHGKKVVLNPAPAANLSSDCLSKLEIITPNEIETEILTGIKIQDVESAKAAAEKLRAHGVSTVIITMGSKGAYFSTETESGLIPSFPVEAVDTTAAGDTFNGALVVGLNEGKDLKEAISFASKAASISVTRMGAQDSQPFRDEIT</sequence>
<evidence type="ECO:0000256" key="1">
    <source>
        <dbReference type="ARBA" id="ARBA00005380"/>
    </source>
</evidence>
<evidence type="ECO:0000256" key="12">
    <source>
        <dbReference type="HAMAP-Rule" id="MF_01987"/>
    </source>
</evidence>
<dbReference type="PANTHER" id="PTHR10584:SF166">
    <property type="entry name" value="RIBOKINASE"/>
    <property type="match status" value="1"/>
</dbReference>
<dbReference type="Gene3D" id="3.40.1190.20">
    <property type="match status" value="1"/>
</dbReference>
<feature type="binding site" evidence="12">
    <location>
        <position position="184"/>
    </location>
    <ligand>
        <name>ATP</name>
        <dbReference type="ChEBI" id="CHEBI:30616"/>
    </ligand>
</feature>
<keyword evidence="15" id="KW-1185">Reference proteome</keyword>
<evidence type="ECO:0000256" key="9">
    <source>
        <dbReference type="ARBA" id="ARBA00022842"/>
    </source>
</evidence>
<feature type="binding site" evidence="12">
    <location>
        <begin position="11"/>
        <end position="13"/>
    </location>
    <ligand>
        <name>substrate</name>
    </ligand>
</feature>
<dbReference type="SUPFAM" id="SSF53613">
    <property type="entry name" value="Ribokinase-like"/>
    <property type="match status" value="1"/>
</dbReference>
<protein>
    <recommendedName>
        <fullName evidence="3 12">Ribokinase</fullName>
        <shortName evidence="12">RK</shortName>
        <ecNumber evidence="2 12">2.7.1.15</ecNumber>
    </recommendedName>
</protein>
<feature type="binding site" evidence="12">
    <location>
        <position position="248"/>
    </location>
    <ligand>
        <name>K(+)</name>
        <dbReference type="ChEBI" id="CHEBI:29103"/>
    </ligand>
</feature>
<dbReference type="PRINTS" id="PR00990">
    <property type="entry name" value="RIBOKINASE"/>
</dbReference>
<comment type="catalytic activity">
    <reaction evidence="12">
        <text>D-ribose + ATP = D-ribose 5-phosphate + ADP + H(+)</text>
        <dbReference type="Rhea" id="RHEA:13697"/>
        <dbReference type="ChEBI" id="CHEBI:15378"/>
        <dbReference type="ChEBI" id="CHEBI:30616"/>
        <dbReference type="ChEBI" id="CHEBI:47013"/>
        <dbReference type="ChEBI" id="CHEBI:78346"/>
        <dbReference type="ChEBI" id="CHEBI:456216"/>
        <dbReference type="EC" id="2.7.1.15"/>
    </reaction>
</comment>
<evidence type="ECO:0000256" key="6">
    <source>
        <dbReference type="ARBA" id="ARBA00022741"/>
    </source>
</evidence>
<comment type="caution">
    <text evidence="14">The sequence shown here is derived from an EMBL/GenBank/DDBJ whole genome shotgun (WGS) entry which is preliminary data.</text>
</comment>
<dbReference type="GO" id="GO:0004747">
    <property type="term" value="F:ribokinase activity"/>
    <property type="evidence" value="ECO:0007669"/>
    <property type="project" value="UniProtKB-EC"/>
</dbReference>
<gene>
    <name evidence="12 14" type="primary">rbsK</name>
    <name evidence="14" type="ORF">QVH07_12810</name>
</gene>
<dbReference type="EMBL" id="JAUEPH010000005">
    <property type="protein sequence ID" value="MDN3205037.1"/>
    <property type="molecule type" value="Genomic_DNA"/>
</dbReference>
<dbReference type="CDD" id="cd01174">
    <property type="entry name" value="ribokinase"/>
    <property type="match status" value="1"/>
</dbReference>
<dbReference type="InterPro" id="IPR011611">
    <property type="entry name" value="PfkB_dom"/>
</dbReference>
<comment type="similarity">
    <text evidence="12">Belongs to the carbohydrate kinase PfkB family. Ribokinase subfamily.</text>
</comment>
<feature type="binding site" evidence="12">
    <location>
        <position position="252"/>
    </location>
    <ligand>
        <name>substrate</name>
    </ligand>
</feature>
<keyword evidence="12" id="KW-0963">Cytoplasm</keyword>
<organism evidence="14 15">
    <name type="scientific">Algoriphagus sediminis</name>
    <dbReference type="NCBI Taxonomy" id="3057113"/>
    <lineage>
        <taxon>Bacteria</taxon>
        <taxon>Pseudomonadati</taxon>
        <taxon>Bacteroidota</taxon>
        <taxon>Cytophagia</taxon>
        <taxon>Cytophagales</taxon>
        <taxon>Cyclobacteriaceae</taxon>
        <taxon>Algoriphagus</taxon>
    </lineage>
</organism>
<dbReference type="InterPro" id="IPR002173">
    <property type="entry name" value="Carboh/pur_kinase_PfkB_CS"/>
</dbReference>
<feature type="binding site" evidence="12">
    <location>
        <position position="282"/>
    </location>
    <ligand>
        <name>K(+)</name>
        <dbReference type="ChEBI" id="CHEBI:29103"/>
    </ligand>
</feature>
<evidence type="ECO:0000256" key="11">
    <source>
        <dbReference type="ARBA" id="ARBA00023277"/>
    </source>
</evidence>
<dbReference type="InterPro" id="IPR002139">
    <property type="entry name" value="Ribo/fructo_kinase"/>
</dbReference>
<feature type="binding site" evidence="12">
    <location>
        <position position="291"/>
    </location>
    <ligand>
        <name>K(+)</name>
        <dbReference type="ChEBI" id="CHEBI:29103"/>
    </ligand>
</feature>
<dbReference type="HAMAP" id="MF_01987">
    <property type="entry name" value="Ribokinase"/>
    <property type="match status" value="1"/>
</dbReference>
<dbReference type="PROSITE" id="PS00584">
    <property type="entry name" value="PFKB_KINASES_2"/>
    <property type="match status" value="1"/>
</dbReference>
<keyword evidence="4 12" id="KW-0808">Transferase</keyword>
<feature type="binding site" evidence="12">
    <location>
        <position position="285"/>
    </location>
    <ligand>
        <name>K(+)</name>
        <dbReference type="ChEBI" id="CHEBI:29103"/>
    </ligand>
</feature>
<evidence type="ECO:0000313" key="15">
    <source>
        <dbReference type="Proteomes" id="UP001171916"/>
    </source>
</evidence>
<feature type="binding site" evidence="12">
    <location>
        <position position="140"/>
    </location>
    <ligand>
        <name>substrate</name>
    </ligand>
</feature>
<evidence type="ECO:0000256" key="2">
    <source>
        <dbReference type="ARBA" id="ARBA00012035"/>
    </source>
</evidence>
<evidence type="ECO:0000256" key="3">
    <source>
        <dbReference type="ARBA" id="ARBA00016943"/>
    </source>
</evidence>
<proteinExistence type="inferred from homology"/>
<feature type="domain" description="Carbohydrate kinase PfkB" evidence="13">
    <location>
        <begin position="1"/>
        <end position="293"/>
    </location>
</feature>
<feature type="binding site" evidence="12">
    <location>
        <position position="246"/>
    </location>
    <ligand>
        <name>K(+)</name>
        <dbReference type="ChEBI" id="CHEBI:29103"/>
    </ligand>
</feature>
<keyword evidence="6 12" id="KW-0547">Nucleotide-binding</keyword>